<keyword evidence="4" id="KW-0862">Zinc</keyword>
<evidence type="ECO:0000313" key="13">
    <source>
        <dbReference type="Proteomes" id="UP000002051"/>
    </source>
</evidence>
<evidence type="ECO:0000256" key="2">
    <source>
        <dbReference type="ARBA" id="ARBA00022723"/>
    </source>
</evidence>
<sequence>MGRSKRGDTFTGMTLHPVPPDESGEGLPYAPENWPQQGDIWGWKTGKRLHNNGCFQDRYLYSPSRLSTQKGGSSRKHRHIFASKLSVERYIKATFPDSDIDAFFSSFSWRIPSLNASNGCNMVPIAAVPLQQIPLIIESDSDDSKTDVVRCKARNKKCDSLKLDVVEKHSPAMPCDICCSESGFCRDCSCILCCKTVNSTLGGYSYIKCGVNVGEGICGHVAHVECALRSLLAGTVGKSFGLDTEYHCRRCDGRTDLVSHVERLVEICKAVDLNDEIKKKVLDLGACLLRGSKKPVAKELFNRVELAIAKLKCVSNGEDIKMDDDNHMVHSEGLPDHGTDPMEVTMNGSPSNVRLKEEAYDYRSHSLKFEADIDDVMETLRKSQELECKVVEERLRAQQIYLQGLYDQIDREMAELECPNLTHSEPLFRAIRERKEQIRQELAKYEDMKKVASGFSRTSNDISKEIFNN</sequence>
<dbReference type="EMBL" id="CM001221">
    <property type="protein sequence ID" value="AES93689.1"/>
    <property type="molecule type" value="Genomic_DNA"/>
</dbReference>
<evidence type="ECO:0000256" key="3">
    <source>
        <dbReference type="ARBA" id="ARBA00022771"/>
    </source>
</evidence>
<dbReference type="Proteomes" id="UP000265566">
    <property type="component" value="Chromosome 5"/>
</dbReference>
<comment type="subcellular location">
    <subcellularLocation>
        <location evidence="1">Nucleus</location>
    </subcellularLocation>
</comment>
<dbReference type="InterPro" id="IPR032881">
    <property type="entry name" value="Oberon-like_PHD"/>
</dbReference>
<organism evidence="10 13">
    <name type="scientific">Medicago truncatula</name>
    <name type="common">Barrel medic</name>
    <name type="synonym">Medicago tribuloides</name>
    <dbReference type="NCBI Taxonomy" id="3880"/>
    <lineage>
        <taxon>Eukaryota</taxon>
        <taxon>Viridiplantae</taxon>
        <taxon>Streptophyta</taxon>
        <taxon>Embryophyta</taxon>
        <taxon>Tracheophyta</taxon>
        <taxon>Spermatophyta</taxon>
        <taxon>Magnoliopsida</taxon>
        <taxon>eudicotyledons</taxon>
        <taxon>Gunneridae</taxon>
        <taxon>Pentapetalae</taxon>
        <taxon>rosids</taxon>
        <taxon>fabids</taxon>
        <taxon>Fabales</taxon>
        <taxon>Fabaceae</taxon>
        <taxon>Papilionoideae</taxon>
        <taxon>50 kb inversion clade</taxon>
        <taxon>NPAAA clade</taxon>
        <taxon>Hologalegina</taxon>
        <taxon>IRL clade</taxon>
        <taxon>Trifolieae</taxon>
        <taxon>Medicago</taxon>
    </lineage>
</organism>
<dbReference type="Pfam" id="PF07227">
    <property type="entry name" value="PHD_Oberon"/>
    <property type="match status" value="1"/>
</dbReference>
<dbReference type="OMA" id="YVKCEAV"/>
<dbReference type="PANTHER" id="PTHR33345:SF6">
    <property type="entry name" value="OS03G0747200 PROTEIN"/>
    <property type="match status" value="1"/>
</dbReference>
<dbReference type="eggNOG" id="ENOG502QUYB">
    <property type="taxonomic scope" value="Eukaryota"/>
</dbReference>
<dbReference type="PANTHER" id="PTHR33345">
    <property type="entry name" value="ADAPTER PROTEIN, PUTATIVE-RELATED"/>
    <property type="match status" value="1"/>
</dbReference>
<dbReference type="Proteomes" id="UP000002051">
    <property type="component" value="Chromosome 5"/>
</dbReference>
<dbReference type="InterPro" id="IPR056034">
    <property type="entry name" value="DUF7615"/>
</dbReference>
<dbReference type="STRING" id="3880.G7K3N6"/>
<accession>G7K3N6</accession>
<keyword evidence="5" id="KW-0539">Nucleus</keyword>
<dbReference type="AlphaFoldDB" id="G7K3N6"/>
<reference evidence="12" key="3">
    <citation type="submission" date="2015-04" db="UniProtKB">
        <authorList>
            <consortium name="EnsemblPlants"/>
        </authorList>
    </citation>
    <scope>IDENTIFICATION</scope>
    <source>
        <strain evidence="12">cv. Jemalong A17</strain>
    </source>
</reference>
<feature type="domain" description="DUF7615" evidence="9">
    <location>
        <begin position="362"/>
        <end position="465"/>
    </location>
</feature>
<dbReference type="OrthoDB" id="1852608at2759"/>
<proteinExistence type="predicted"/>
<reference evidence="10 13" key="2">
    <citation type="journal article" date="2014" name="BMC Genomics">
        <title>An improved genome release (version Mt4.0) for the model legume Medicago truncatula.</title>
        <authorList>
            <person name="Tang H."/>
            <person name="Krishnakumar V."/>
            <person name="Bidwell S."/>
            <person name="Rosen B."/>
            <person name="Chan A."/>
            <person name="Zhou S."/>
            <person name="Gentzbittel L."/>
            <person name="Childs K.L."/>
            <person name="Yandell M."/>
            <person name="Gundlach H."/>
            <person name="Mayer K.F."/>
            <person name="Schwartz D.C."/>
            <person name="Town C.D."/>
        </authorList>
    </citation>
    <scope>GENOME REANNOTATION</scope>
    <source>
        <strain evidence="12 13">cv. Jemalong A17</strain>
    </source>
</reference>
<reference evidence="11" key="4">
    <citation type="journal article" date="2018" name="Nat. Plants">
        <title>Whole-genome landscape of Medicago truncatula symbiotic genes.</title>
        <authorList>
            <person name="Pecrix Y."/>
            <person name="Gamas P."/>
            <person name="Carrere S."/>
        </authorList>
    </citation>
    <scope>NUCLEOTIDE SEQUENCE</scope>
    <source>
        <tissue evidence="11">Leaves</tissue>
    </source>
</reference>
<dbReference type="Gramene" id="rna28209">
    <property type="protein sequence ID" value="RHN53316.1"/>
    <property type="gene ID" value="gene28209"/>
</dbReference>
<feature type="domain" description="Oberon-like PHD finger" evidence="7">
    <location>
        <begin position="153"/>
        <end position="281"/>
    </location>
</feature>
<dbReference type="GO" id="GO:0008270">
    <property type="term" value="F:zinc ion binding"/>
    <property type="evidence" value="ECO:0007669"/>
    <property type="project" value="UniProtKB-KW"/>
</dbReference>
<dbReference type="Pfam" id="PF23299">
    <property type="entry name" value="DUF7081"/>
    <property type="match status" value="1"/>
</dbReference>
<dbReference type="EMBL" id="PSQE01000005">
    <property type="protein sequence ID" value="RHN53316.1"/>
    <property type="molecule type" value="Genomic_DNA"/>
</dbReference>
<evidence type="ECO:0000313" key="11">
    <source>
        <dbReference type="EMBL" id="RHN53316.1"/>
    </source>
</evidence>
<dbReference type="GO" id="GO:0005634">
    <property type="term" value="C:nucleus"/>
    <property type="evidence" value="ECO:0007669"/>
    <property type="project" value="UniProtKB-SubCell"/>
</dbReference>
<evidence type="ECO:0000259" key="7">
    <source>
        <dbReference type="Pfam" id="PF07227"/>
    </source>
</evidence>
<dbReference type="InterPro" id="IPR055508">
    <property type="entry name" value="DUF7081"/>
</dbReference>
<keyword evidence="13" id="KW-1185">Reference proteome</keyword>
<keyword evidence="2" id="KW-0479">Metal-binding</keyword>
<evidence type="ECO:0000256" key="6">
    <source>
        <dbReference type="SAM" id="MobiDB-lite"/>
    </source>
</evidence>
<evidence type="ECO:0000259" key="9">
    <source>
        <dbReference type="Pfam" id="PF24590"/>
    </source>
</evidence>
<dbReference type="HOGENOM" id="CLU_024424_0_0_1"/>
<reference evidence="10 13" key="1">
    <citation type="journal article" date="2011" name="Nature">
        <title>The Medicago genome provides insight into the evolution of rhizobial symbioses.</title>
        <authorList>
            <person name="Young N.D."/>
            <person name="Debelle F."/>
            <person name="Oldroyd G.E."/>
            <person name="Geurts R."/>
            <person name="Cannon S.B."/>
            <person name="Udvardi M.K."/>
            <person name="Benedito V.A."/>
            <person name="Mayer K.F."/>
            <person name="Gouzy J."/>
            <person name="Schoof H."/>
            <person name="Van de Peer Y."/>
            <person name="Proost S."/>
            <person name="Cook D.R."/>
            <person name="Meyers B.C."/>
            <person name="Spannagl M."/>
            <person name="Cheung F."/>
            <person name="De Mita S."/>
            <person name="Krishnakumar V."/>
            <person name="Gundlach H."/>
            <person name="Zhou S."/>
            <person name="Mudge J."/>
            <person name="Bharti A.K."/>
            <person name="Murray J.D."/>
            <person name="Naoumkina M.A."/>
            <person name="Rosen B."/>
            <person name="Silverstein K.A."/>
            <person name="Tang H."/>
            <person name="Rombauts S."/>
            <person name="Zhao P.X."/>
            <person name="Zhou P."/>
            <person name="Barbe V."/>
            <person name="Bardou P."/>
            <person name="Bechner M."/>
            <person name="Bellec A."/>
            <person name="Berger A."/>
            <person name="Berges H."/>
            <person name="Bidwell S."/>
            <person name="Bisseling T."/>
            <person name="Choisne N."/>
            <person name="Couloux A."/>
            <person name="Denny R."/>
            <person name="Deshpande S."/>
            <person name="Dai X."/>
            <person name="Doyle J.J."/>
            <person name="Dudez A.M."/>
            <person name="Farmer A.D."/>
            <person name="Fouteau S."/>
            <person name="Franken C."/>
            <person name="Gibelin C."/>
            <person name="Gish J."/>
            <person name="Goldstein S."/>
            <person name="Gonzalez A.J."/>
            <person name="Green P.J."/>
            <person name="Hallab A."/>
            <person name="Hartog M."/>
            <person name="Hua A."/>
            <person name="Humphray S.J."/>
            <person name="Jeong D.H."/>
            <person name="Jing Y."/>
            <person name="Jocker A."/>
            <person name="Kenton S.M."/>
            <person name="Kim D.J."/>
            <person name="Klee K."/>
            <person name="Lai H."/>
            <person name="Lang C."/>
            <person name="Lin S."/>
            <person name="Macmil S.L."/>
            <person name="Magdelenat G."/>
            <person name="Matthews L."/>
            <person name="McCorrison J."/>
            <person name="Monaghan E.L."/>
            <person name="Mun J.H."/>
            <person name="Najar F.Z."/>
            <person name="Nicholson C."/>
            <person name="Noirot C."/>
            <person name="O'Bleness M."/>
            <person name="Paule C.R."/>
            <person name="Poulain J."/>
            <person name="Prion F."/>
            <person name="Qin B."/>
            <person name="Qu C."/>
            <person name="Retzel E.F."/>
            <person name="Riddle C."/>
            <person name="Sallet E."/>
            <person name="Samain S."/>
            <person name="Samson N."/>
            <person name="Sanders I."/>
            <person name="Saurat O."/>
            <person name="Scarpelli C."/>
            <person name="Schiex T."/>
            <person name="Segurens B."/>
            <person name="Severin A.J."/>
            <person name="Sherrier D.J."/>
            <person name="Shi R."/>
            <person name="Sims S."/>
            <person name="Singer S.R."/>
            <person name="Sinharoy S."/>
            <person name="Sterck L."/>
            <person name="Viollet A."/>
            <person name="Wang B.B."/>
            <person name="Wang K."/>
            <person name="Wang M."/>
            <person name="Wang X."/>
            <person name="Warfsmann J."/>
            <person name="Weissenbach J."/>
            <person name="White D.D."/>
            <person name="White J.D."/>
            <person name="Wiley G.B."/>
            <person name="Wincker P."/>
            <person name="Xing Y."/>
            <person name="Yang L."/>
            <person name="Yao Z."/>
            <person name="Ying F."/>
            <person name="Zhai J."/>
            <person name="Zhou L."/>
            <person name="Zuber A."/>
            <person name="Denarie J."/>
            <person name="Dixon R.A."/>
            <person name="May G.D."/>
            <person name="Schwartz D.C."/>
            <person name="Rogers J."/>
            <person name="Quetier F."/>
            <person name="Town C.D."/>
            <person name="Roe B.A."/>
        </authorList>
    </citation>
    <scope>NUCLEOTIDE SEQUENCE [LARGE SCALE GENOMIC DNA]</scope>
    <source>
        <strain evidence="10">A17</strain>
        <strain evidence="12 13">cv. Jemalong A17</strain>
    </source>
</reference>
<gene>
    <name evidence="12" type="primary">11444208</name>
    <name evidence="10" type="ordered locus">MTR_5g006390</name>
    <name evidence="11" type="ORF">MtrunA17_Chr5g0394541</name>
</gene>
<dbReference type="EnsemblPlants" id="AES93689">
    <property type="protein sequence ID" value="AES93689"/>
    <property type="gene ID" value="MTR_5g006390"/>
</dbReference>
<protein>
    <submittedName>
        <fullName evidence="10">CDPK adapter protein, putative</fullName>
    </submittedName>
    <submittedName>
        <fullName evidence="11">Putative oberon, PHD finger domain-containing protein</fullName>
    </submittedName>
</protein>
<dbReference type="PaxDb" id="3880-AES93689"/>
<keyword evidence="3" id="KW-0863">Zinc-finger</keyword>
<dbReference type="KEGG" id="mtr:11444208"/>
<dbReference type="Pfam" id="PF24590">
    <property type="entry name" value="DUF7615"/>
    <property type="match status" value="1"/>
</dbReference>
<name>G7K3N6_MEDTR</name>
<evidence type="ECO:0000256" key="1">
    <source>
        <dbReference type="ARBA" id="ARBA00004123"/>
    </source>
</evidence>
<evidence type="ECO:0000259" key="8">
    <source>
        <dbReference type="Pfam" id="PF23299"/>
    </source>
</evidence>
<feature type="domain" description="DUF7081" evidence="8">
    <location>
        <begin position="17"/>
        <end position="113"/>
    </location>
</feature>
<evidence type="ECO:0000256" key="4">
    <source>
        <dbReference type="ARBA" id="ARBA00022833"/>
    </source>
</evidence>
<evidence type="ECO:0000313" key="12">
    <source>
        <dbReference type="EnsemblPlants" id="AES93689"/>
    </source>
</evidence>
<evidence type="ECO:0000256" key="5">
    <source>
        <dbReference type="ARBA" id="ARBA00023242"/>
    </source>
</evidence>
<evidence type="ECO:0000313" key="10">
    <source>
        <dbReference type="EMBL" id="AES93689.1"/>
    </source>
</evidence>
<feature type="region of interest" description="Disordered" evidence="6">
    <location>
        <begin position="1"/>
        <end position="31"/>
    </location>
</feature>